<dbReference type="InterPro" id="IPR011006">
    <property type="entry name" value="CheY-like_superfamily"/>
</dbReference>
<feature type="domain" description="Response regulatory" evidence="5">
    <location>
        <begin position="19"/>
        <end position="135"/>
    </location>
</feature>
<dbReference type="Gene3D" id="3.40.50.2300">
    <property type="match status" value="1"/>
</dbReference>
<name>A0A9D6V136_9BACT</name>
<evidence type="ECO:0000313" key="7">
    <source>
        <dbReference type="Proteomes" id="UP000807825"/>
    </source>
</evidence>
<dbReference type="Pfam" id="PF00072">
    <property type="entry name" value="Response_reg"/>
    <property type="match status" value="1"/>
</dbReference>
<dbReference type="SUPFAM" id="SSF52172">
    <property type="entry name" value="CheY-like"/>
    <property type="match status" value="1"/>
</dbReference>
<proteinExistence type="predicted"/>
<evidence type="ECO:0000256" key="3">
    <source>
        <dbReference type="PROSITE-ProRule" id="PRU00169"/>
    </source>
</evidence>
<feature type="modified residue" description="4-aspartylphosphate" evidence="3">
    <location>
        <position position="68"/>
    </location>
</feature>
<dbReference type="EMBL" id="JACRDE010000131">
    <property type="protein sequence ID" value="MBI5248725.1"/>
    <property type="molecule type" value="Genomic_DNA"/>
</dbReference>
<dbReference type="SMART" id="SM00448">
    <property type="entry name" value="REC"/>
    <property type="match status" value="1"/>
</dbReference>
<dbReference type="Proteomes" id="UP000807825">
    <property type="component" value="Unassembled WGS sequence"/>
</dbReference>
<dbReference type="GO" id="GO:0000160">
    <property type="term" value="P:phosphorelay signal transduction system"/>
    <property type="evidence" value="ECO:0007669"/>
    <property type="project" value="UniProtKB-KW"/>
</dbReference>
<comment type="caution">
    <text evidence="6">The sequence shown here is derived from an EMBL/GenBank/DDBJ whole genome shotgun (WGS) entry which is preliminary data.</text>
</comment>
<dbReference type="InterPro" id="IPR050595">
    <property type="entry name" value="Bact_response_regulator"/>
</dbReference>
<protein>
    <submittedName>
        <fullName evidence="6">Response regulator</fullName>
    </submittedName>
</protein>
<evidence type="ECO:0000256" key="4">
    <source>
        <dbReference type="SAM" id="Coils"/>
    </source>
</evidence>
<evidence type="ECO:0000313" key="6">
    <source>
        <dbReference type="EMBL" id="MBI5248725.1"/>
    </source>
</evidence>
<dbReference type="PANTHER" id="PTHR44591">
    <property type="entry name" value="STRESS RESPONSE REGULATOR PROTEIN 1"/>
    <property type="match status" value="1"/>
</dbReference>
<dbReference type="PANTHER" id="PTHR44591:SF14">
    <property type="entry name" value="PROTEIN PILG"/>
    <property type="match status" value="1"/>
</dbReference>
<keyword evidence="1 3" id="KW-0597">Phosphoprotein</keyword>
<organism evidence="6 7">
    <name type="scientific">Desulfomonile tiedjei</name>
    <dbReference type="NCBI Taxonomy" id="2358"/>
    <lineage>
        <taxon>Bacteria</taxon>
        <taxon>Pseudomonadati</taxon>
        <taxon>Thermodesulfobacteriota</taxon>
        <taxon>Desulfomonilia</taxon>
        <taxon>Desulfomonilales</taxon>
        <taxon>Desulfomonilaceae</taxon>
        <taxon>Desulfomonile</taxon>
    </lineage>
</organism>
<evidence type="ECO:0000259" key="5">
    <source>
        <dbReference type="PROSITE" id="PS50110"/>
    </source>
</evidence>
<keyword evidence="4" id="KW-0175">Coiled coil</keyword>
<dbReference type="InterPro" id="IPR001789">
    <property type="entry name" value="Sig_transdc_resp-reg_receiver"/>
</dbReference>
<dbReference type="PROSITE" id="PS50110">
    <property type="entry name" value="RESPONSE_REGULATORY"/>
    <property type="match status" value="1"/>
</dbReference>
<gene>
    <name evidence="6" type="ORF">HY912_04455</name>
</gene>
<accession>A0A9D6V136</accession>
<keyword evidence="2" id="KW-0902">Two-component regulatory system</keyword>
<evidence type="ECO:0000256" key="1">
    <source>
        <dbReference type="ARBA" id="ARBA00022553"/>
    </source>
</evidence>
<reference evidence="6" key="1">
    <citation type="submission" date="2020-07" db="EMBL/GenBank/DDBJ databases">
        <title>Huge and variable diversity of episymbiotic CPR bacteria and DPANN archaea in groundwater ecosystems.</title>
        <authorList>
            <person name="He C.Y."/>
            <person name="Keren R."/>
            <person name="Whittaker M."/>
            <person name="Farag I.F."/>
            <person name="Doudna J."/>
            <person name="Cate J.H.D."/>
            <person name="Banfield J.F."/>
        </authorList>
    </citation>
    <scope>NUCLEOTIDE SEQUENCE</scope>
    <source>
        <strain evidence="6">NC_groundwater_1664_Pr3_B-0.1um_52_9</strain>
    </source>
</reference>
<sequence length="288" mass="32895">MNQQVGGEFSLWIDSAHVEILVVEDSPTQALCLQGALEDAGYKATIARDGEQALEYLKDHRPTLIVSDIVMPGIDGYELCRLVKADKELEDTPVLLVTSLSDPADILNGLRCGADNFITKPYQERELLSRIQYLLVNRDLRRRSAAGLGVEIYFAGRKHFLTAERMQILDLLISSFETAVTHKLEVDRVNRQLKQLNEKLVQEVSERKKSEREKERLITELQQALVEVKKLSGLLPICASCKRIRDDKGYWRQIEAYIRDHSEADFSHGICPKCVKEFYPEFAEDEEE</sequence>
<dbReference type="AlphaFoldDB" id="A0A9D6V136"/>
<feature type="coiled-coil region" evidence="4">
    <location>
        <begin position="179"/>
        <end position="227"/>
    </location>
</feature>
<evidence type="ECO:0000256" key="2">
    <source>
        <dbReference type="ARBA" id="ARBA00023012"/>
    </source>
</evidence>